<proteinExistence type="predicted"/>
<dbReference type="RefSeq" id="WP_271011054.1">
    <property type="nucleotide sequence ID" value="NZ_JAQIFT010000013.1"/>
</dbReference>
<keyword evidence="1" id="KW-0175">Coiled coil</keyword>
<protein>
    <submittedName>
        <fullName evidence="2">Uncharacterized protein</fullName>
    </submittedName>
</protein>
<feature type="coiled-coil region" evidence="1">
    <location>
        <begin position="56"/>
        <end position="249"/>
    </location>
</feature>
<comment type="caution">
    <text evidence="2">The sequence shown here is derived from an EMBL/GenBank/DDBJ whole genome shotgun (WGS) entry which is preliminary data.</text>
</comment>
<gene>
    <name evidence="2" type="ORF">PBV87_02670</name>
</gene>
<reference evidence="2" key="1">
    <citation type="journal article" date="2023" name="Int. J. Syst. Evol. Microbiol.">
        <title>&lt;i&gt;Holtiella tumoricola&lt;/i&gt; gen. nov. sp. nov., isolated from a human clinical sample.</title>
        <authorList>
            <person name="Allen-Vercoe E."/>
            <person name="Daigneault M.C."/>
            <person name="Vancuren S.J."/>
            <person name="Cochrane K."/>
            <person name="O'Neal L.L."/>
            <person name="Sankaranarayanan K."/>
            <person name="Lawson P.A."/>
        </authorList>
    </citation>
    <scope>NUCLEOTIDE SEQUENCE</scope>
    <source>
        <strain evidence="2">CC70A</strain>
    </source>
</reference>
<sequence>MADVTFGVKVPEEMKNELAEMMKNTQLTGKEFMSVLLSAYKLERQKQSESVLVQDIDELQRLLNRIQNMYLNMGERVNLLVEDRVNEVEELLSEKEKEKIALLEKQEMFKETLKKLEEEKETEIKALKEEKKNLEAQICGLKKEKEELEEVVKEQKQQMKQHHVLCDKYEEEIERLKGENSKWERLEIEIEERTSENERLQVRNDEIASELWFSQREIEKSKEVLRLEIEKYTQELATVKEKYELELKNSLLEQNIIFNEEKTKIQEKYYSDMQQLQTKIQQILLNKENEKE</sequence>
<evidence type="ECO:0000313" key="2">
    <source>
        <dbReference type="EMBL" id="MDA3730408.1"/>
    </source>
</evidence>
<evidence type="ECO:0000313" key="3">
    <source>
        <dbReference type="Proteomes" id="UP001169242"/>
    </source>
</evidence>
<keyword evidence="3" id="KW-1185">Reference proteome</keyword>
<dbReference type="EMBL" id="JAQIFT010000013">
    <property type="protein sequence ID" value="MDA3730408.1"/>
    <property type="molecule type" value="Genomic_DNA"/>
</dbReference>
<dbReference type="AlphaFoldDB" id="A0AA42DKG4"/>
<name>A0AA42DKG4_9FIRM</name>
<evidence type="ECO:0000256" key="1">
    <source>
        <dbReference type="SAM" id="Coils"/>
    </source>
</evidence>
<dbReference type="Proteomes" id="UP001169242">
    <property type="component" value="Unassembled WGS sequence"/>
</dbReference>
<organism evidence="2 3">
    <name type="scientific">Holtiella tumoricola</name>
    <dbReference type="NCBI Taxonomy" id="3018743"/>
    <lineage>
        <taxon>Bacteria</taxon>
        <taxon>Bacillati</taxon>
        <taxon>Bacillota</taxon>
        <taxon>Clostridia</taxon>
        <taxon>Lachnospirales</taxon>
        <taxon>Cellulosilyticaceae</taxon>
        <taxon>Holtiella</taxon>
    </lineage>
</organism>
<accession>A0AA42DKG4</accession>